<keyword evidence="2" id="KW-1185">Reference proteome</keyword>
<gene>
    <name evidence="1" type="ORF">CLUMA_CG011247</name>
</gene>
<evidence type="ECO:0000313" key="2">
    <source>
        <dbReference type="Proteomes" id="UP000183832"/>
    </source>
</evidence>
<evidence type="ECO:0000313" key="1">
    <source>
        <dbReference type="EMBL" id="CRK97872.1"/>
    </source>
</evidence>
<name>A0A1J1ICB7_9DIPT</name>
<sequence>MTSESYYINQVIASNSDFPRELSNLIGKKLYKSMLNYFAVLNLRCLITSDVTVPDGNVDQM</sequence>
<dbReference type="Proteomes" id="UP000183832">
    <property type="component" value="Unassembled WGS sequence"/>
</dbReference>
<proteinExistence type="predicted"/>
<dbReference type="AlphaFoldDB" id="A0A1J1ICB7"/>
<protein>
    <submittedName>
        <fullName evidence="1">CLUMA_CG011247, isoform A</fullName>
    </submittedName>
</protein>
<dbReference type="EMBL" id="CVRI01000047">
    <property type="protein sequence ID" value="CRK97872.1"/>
    <property type="molecule type" value="Genomic_DNA"/>
</dbReference>
<accession>A0A1J1ICB7</accession>
<organism evidence="1 2">
    <name type="scientific">Clunio marinus</name>
    <dbReference type="NCBI Taxonomy" id="568069"/>
    <lineage>
        <taxon>Eukaryota</taxon>
        <taxon>Metazoa</taxon>
        <taxon>Ecdysozoa</taxon>
        <taxon>Arthropoda</taxon>
        <taxon>Hexapoda</taxon>
        <taxon>Insecta</taxon>
        <taxon>Pterygota</taxon>
        <taxon>Neoptera</taxon>
        <taxon>Endopterygota</taxon>
        <taxon>Diptera</taxon>
        <taxon>Nematocera</taxon>
        <taxon>Chironomoidea</taxon>
        <taxon>Chironomidae</taxon>
        <taxon>Clunio</taxon>
    </lineage>
</organism>
<reference evidence="1 2" key="1">
    <citation type="submission" date="2015-04" db="EMBL/GenBank/DDBJ databases">
        <authorList>
            <person name="Syromyatnikov M.Y."/>
            <person name="Popov V.N."/>
        </authorList>
    </citation>
    <scope>NUCLEOTIDE SEQUENCE [LARGE SCALE GENOMIC DNA]</scope>
</reference>